<name>A0A172TN32_9BACL</name>
<dbReference type="GO" id="GO:0016020">
    <property type="term" value="C:membrane"/>
    <property type="evidence" value="ECO:0007669"/>
    <property type="project" value="UniProtKB-SubCell"/>
</dbReference>
<evidence type="ECO:0000313" key="4">
    <source>
        <dbReference type="EMBL" id="ANE48237.1"/>
    </source>
</evidence>
<evidence type="ECO:0000256" key="2">
    <source>
        <dbReference type="SAM" id="SignalP"/>
    </source>
</evidence>
<dbReference type="KEGG" id="pswu:SY83_20255"/>
<evidence type="ECO:0000313" key="5">
    <source>
        <dbReference type="Proteomes" id="UP000076927"/>
    </source>
</evidence>
<protein>
    <recommendedName>
        <fullName evidence="3">Fibronectin type-III domain-containing protein</fullName>
    </recommendedName>
</protein>
<evidence type="ECO:0000256" key="1">
    <source>
        <dbReference type="ARBA" id="ARBA00022801"/>
    </source>
</evidence>
<organism evidence="4 5">
    <name type="scientific">Paenibacillus swuensis</name>
    <dbReference type="NCBI Taxonomy" id="1178515"/>
    <lineage>
        <taxon>Bacteria</taxon>
        <taxon>Bacillati</taxon>
        <taxon>Bacillota</taxon>
        <taxon>Bacilli</taxon>
        <taxon>Bacillales</taxon>
        <taxon>Paenibacillaceae</taxon>
        <taxon>Paenibacillus</taxon>
    </lineage>
</organism>
<keyword evidence="5" id="KW-1185">Reference proteome</keyword>
<dbReference type="Gene3D" id="2.60.40.10">
    <property type="entry name" value="Immunoglobulins"/>
    <property type="match status" value="4"/>
</dbReference>
<feature type="chain" id="PRO_5008000912" description="Fibronectin type-III domain-containing protein" evidence="2">
    <location>
        <begin position="29"/>
        <end position="1522"/>
    </location>
</feature>
<dbReference type="STRING" id="1178515.SY83_20255"/>
<dbReference type="Pfam" id="PF00041">
    <property type="entry name" value="fn3"/>
    <property type="match status" value="4"/>
</dbReference>
<dbReference type="InterPro" id="IPR050713">
    <property type="entry name" value="RTP_Phos/Ushers"/>
</dbReference>
<dbReference type="PATRIC" id="fig|1178515.4.peg.4097"/>
<dbReference type="InterPro" id="IPR013783">
    <property type="entry name" value="Ig-like_fold"/>
</dbReference>
<dbReference type="SMART" id="SM00060">
    <property type="entry name" value="FN3"/>
    <property type="match status" value="4"/>
</dbReference>
<feature type="signal peptide" evidence="2">
    <location>
        <begin position="1"/>
        <end position="28"/>
    </location>
</feature>
<dbReference type="CDD" id="cd00063">
    <property type="entry name" value="FN3"/>
    <property type="match status" value="4"/>
</dbReference>
<dbReference type="PROSITE" id="PS50853">
    <property type="entry name" value="FN3"/>
    <property type="match status" value="4"/>
</dbReference>
<accession>A0A172TN32</accession>
<dbReference type="InterPro" id="IPR003961">
    <property type="entry name" value="FN3_dom"/>
</dbReference>
<reference evidence="4 5" key="1">
    <citation type="submission" date="2015-01" db="EMBL/GenBank/DDBJ databases">
        <title>Paenibacillus swuensis/DY6/whole genome sequencing.</title>
        <authorList>
            <person name="Kim M.K."/>
            <person name="Srinivasan S."/>
            <person name="Lee J.-J."/>
        </authorList>
    </citation>
    <scope>NUCLEOTIDE SEQUENCE [LARGE SCALE GENOMIC DNA]</scope>
    <source>
        <strain evidence="4 5">DY6</strain>
    </source>
</reference>
<dbReference type="Pfam" id="PF02018">
    <property type="entry name" value="CBM_4_9"/>
    <property type="match status" value="1"/>
</dbReference>
<dbReference type="RefSeq" id="WP_068609833.1">
    <property type="nucleotide sequence ID" value="NZ_CP011388.1"/>
</dbReference>
<dbReference type="Proteomes" id="UP000076927">
    <property type="component" value="Chromosome"/>
</dbReference>
<keyword evidence="2" id="KW-0732">Signal</keyword>
<dbReference type="InterPro" id="IPR003305">
    <property type="entry name" value="CenC_carb-bd"/>
</dbReference>
<dbReference type="InterPro" id="IPR036116">
    <property type="entry name" value="FN3_sf"/>
</dbReference>
<dbReference type="PANTHER" id="PTHR46957:SF3">
    <property type="entry name" value="CYTOKINE RECEPTOR"/>
    <property type="match status" value="1"/>
</dbReference>
<evidence type="ECO:0000259" key="3">
    <source>
        <dbReference type="PROSITE" id="PS50853"/>
    </source>
</evidence>
<dbReference type="EMBL" id="CP011388">
    <property type="protein sequence ID" value="ANE48237.1"/>
    <property type="molecule type" value="Genomic_DNA"/>
</dbReference>
<dbReference type="OrthoDB" id="52286at2"/>
<dbReference type="GO" id="GO:0016798">
    <property type="term" value="F:hydrolase activity, acting on glycosyl bonds"/>
    <property type="evidence" value="ECO:0007669"/>
    <property type="project" value="InterPro"/>
</dbReference>
<sequence length="1522" mass="163090">MSCIFRKMVSVSLVFVLLLHMMVVPVMAETAETPALTEDSGELLAYDPFLYNNNASLQLADGGRGFGGSWTIQDSDTQLPGYQTETSEPPVYSNLTTAGGYATGGSSFKTAYRSMNVSNTGPFAEYVTSGGKIGKPGTTLWFSGMLRKNHYNRDHLSFGYEWNSMRLQAGYFGAEPTVTGTTYWSFQLDGVTYPSTVPIVTNEASFLALKVEYGTPNKVSLYVNPALNGGEPSVPSAQAETAADLSFSNVTFYAGNSPGKGLFDELRIGTSFGAVAPTAKDTSPPSAPVGVAAGTLLSTYLQLNWQASSDDDAVAKYQIYNDGAYLADTVTTGYDAAGLQPDTRYQFQVRAVDYAGNVSESSEVLDVTTPPETVDPVPGKLLAWEPFGAATGKLNGSGGGRGWKADWEVQDGNNSVPGYEVRDASPLTYPGLYQEGGYSAGGKSYLTAYRGLDLSPSGPFAELLENGKAGKHGKTLWFSALLRKDQNNNDELSYGNEYWQQGVQAGYFGSASNADGKRYWSLKIDNNVYRSNIPVIVGKPTLVLMRIDYNPTTLISMYVDPADFVSPPAQPDAIATSSADLTFLNMVYYGGSGPNQSSFDEIRIATKYSAALPTVLDTEAPQSPEGLTLQRATDTTLTLGWNAATDNVGVTDYQILVNGALKGTTSQTEFTVRGLTFKTNYSIILRALDGEGNASGESTPLQAATVEPADFTRYNFENGDMHGFKVFDGTAATVSLDSAFAYKGEGSVKVQFAGSASTGVVGVGIDRPDPRIHKNQTITFRVYIPADSKISALQPMIFGAGWTFNGGWADGANLKKGEWNTYSVDFTQGDSPSERLGFNIFANDPVTLWIDSITYSGYGEPDTTPPTVPAGLAVNAHTDTMVSLLWQAAKDYETTVTYDVFANDNMVGSTKGTAYSVLNLEPSKTYTFTVKAKDEAGNVSASSLPVSVVTDPPYTRLQGTPFGTEGIDANRDVTKAFDGDTSTSYAAMTGSGGYVGMDMGENQYKQITKIRFFVDGAKAADMKGGKFQGSALSADGGYDTLYTMRIQPAEGWNEVVIRNVKGYRYIRYMPAPGKDANVSELEMFGKDGDALPPSAPQGVTASNVKETRVTLSWNPSTDNYKVKGYRVYDGIRLAGFTEGTTWTIHNLDPNTPYSFTVRAEDEVGLISESSEIVPVTTAHASVTVQASFLNANDQVNIRGTVTSGNRKPVAVKVTDEYGRIVYVGQTVSGYTGQYVVSFTLPNATEGDYTVIVNSQGTMEGAVTTFVVDLTAPTGEVQLQQGAAFTGTTVVKAVLTGSDNGSGLAMMSVSWDGKQWSEEEPFVQEKSLNLPAGDGAHKLFVRITDKAGNVSTVFSDEIVLDMTKPVLTATSDKSVYDADHTVLLTCTSSDATSGIATAACTSSSKPAYTYNFGANTAAYNAVDRAGNRADTQVSFQVKITFDGLCRLVKQKVTNKKLADGICAIITIIKMKSANMSAATKNELRTKWFPQLIQEIDKNRTTLTPATADLLMKSVKGLQQLIAP</sequence>
<dbReference type="PANTHER" id="PTHR46957">
    <property type="entry name" value="CYTOKINE RECEPTOR"/>
    <property type="match status" value="1"/>
</dbReference>
<feature type="domain" description="Fibronectin type-III" evidence="3">
    <location>
        <begin position="1092"/>
        <end position="1180"/>
    </location>
</feature>
<feature type="domain" description="Fibronectin type-III" evidence="3">
    <location>
        <begin position="284"/>
        <end position="372"/>
    </location>
</feature>
<dbReference type="SUPFAM" id="SSF49265">
    <property type="entry name" value="Fibronectin type III"/>
    <property type="match status" value="3"/>
</dbReference>
<gene>
    <name evidence="4" type="ORF">SY83_20255</name>
</gene>
<dbReference type="Gene3D" id="2.60.120.260">
    <property type="entry name" value="Galactose-binding domain-like"/>
    <property type="match status" value="2"/>
</dbReference>
<feature type="domain" description="Fibronectin type-III" evidence="3">
    <location>
        <begin position="868"/>
        <end position="953"/>
    </location>
</feature>
<feature type="domain" description="Fibronectin type-III" evidence="3">
    <location>
        <begin position="623"/>
        <end position="708"/>
    </location>
</feature>
<dbReference type="Pfam" id="PF12245">
    <property type="entry name" value="Big_3_2"/>
    <property type="match status" value="1"/>
</dbReference>
<proteinExistence type="predicted"/>
<keyword evidence="1" id="KW-0378">Hydrolase</keyword>
<dbReference type="InterPro" id="IPR022038">
    <property type="entry name" value="Ig-like_bact"/>
</dbReference>